<dbReference type="EMBL" id="JAYKXH010000004">
    <property type="protein sequence ID" value="KAK7172396.1"/>
    <property type="molecule type" value="Genomic_DNA"/>
</dbReference>
<dbReference type="PANTHER" id="PTHR24369">
    <property type="entry name" value="ANTIGEN BSP, PUTATIVE-RELATED"/>
    <property type="match status" value="1"/>
</dbReference>
<dbReference type="Proteomes" id="UP001364617">
    <property type="component" value="Unassembled WGS sequence"/>
</dbReference>
<evidence type="ECO:0000256" key="3">
    <source>
        <dbReference type="SAM" id="SignalP"/>
    </source>
</evidence>
<dbReference type="AlphaFoldDB" id="A0AAN9DGW3"/>
<evidence type="ECO:0000313" key="4">
    <source>
        <dbReference type="EMBL" id="KAK7172396.1"/>
    </source>
</evidence>
<organism evidence="4 5">
    <name type="scientific">Phoxinus phoxinus</name>
    <name type="common">Eurasian minnow</name>
    <dbReference type="NCBI Taxonomy" id="58324"/>
    <lineage>
        <taxon>Eukaryota</taxon>
        <taxon>Metazoa</taxon>
        <taxon>Chordata</taxon>
        <taxon>Craniata</taxon>
        <taxon>Vertebrata</taxon>
        <taxon>Euteleostomi</taxon>
        <taxon>Actinopterygii</taxon>
        <taxon>Neopterygii</taxon>
        <taxon>Teleostei</taxon>
        <taxon>Ostariophysi</taxon>
        <taxon>Cypriniformes</taxon>
        <taxon>Leuciscidae</taxon>
        <taxon>Phoxininae</taxon>
        <taxon>Phoxinus</taxon>
    </lineage>
</organism>
<dbReference type="Gene3D" id="3.80.10.10">
    <property type="entry name" value="Ribonuclease Inhibitor"/>
    <property type="match status" value="1"/>
</dbReference>
<sequence>MCGPTAPESCLLWRFLVLLCVLADITHRSSGCPESCACYAPSEVHCTFRYLSQIPRDIQPAVERINLGYNSLSTLKANDLSGLKNLELLMLHSNIIRTVEDNTFHDLASLQVKY</sequence>
<dbReference type="SUPFAM" id="SSF52058">
    <property type="entry name" value="L domain-like"/>
    <property type="match status" value="1"/>
</dbReference>
<proteinExistence type="predicted"/>
<name>A0AAN9DGW3_9TELE</name>
<reference evidence="4 5" key="1">
    <citation type="submission" date="2024-02" db="EMBL/GenBank/DDBJ databases">
        <title>Chromosome-level genome assembly of the Eurasian Minnow (Phoxinus phoxinus).</title>
        <authorList>
            <person name="Oriowo T.O."/>
            <person name="Martin S."/>
            <person name="Stange M."/>
            <person name="Chrysostomakis Y."/>
            <person name="Brown T."/>
            <person name="Winkler S."/>
            <person name="Kukowka S."/>
            <person name="Myers E.W."/>
            <person name="Bohne A."/>
        </authorList>
    </citation>
    <scope>NUCLEOTIDE SEQUENCE [LARGE SCALE GENOMIC DNA]</scope>
    <source>
        <strain evidence="4">ZFMK-TIS-60720</strain>
        <tissue evidence="4">Whole Organism</tissue>
    </source>
</reference>
<feature type="chain" id="PRO_5042973227" description="LRRNT domain-containing protein" evidence="3">
    <location>
        <begin position="32"/>
        <end position="114"/>
    </location>
</feature>
<dbReference type="InterPro" id="IPR050541">
    <property type="entry name" value="LRR_TM_domain-containing"/>
</dbReference>
<keyword evidence="3" id="KW-0732">Signal</keyword>
<evidence type="ECO:0008006" key="6">
    <source>
        <dbReference type="Google" id="ProtNLM"/>
    </source>
</evidence>
<accession>A0AAN9DGW3</accession>
<comment type="caution">
    <text evidence="4">The sequence shown here is derived from an EMBL/GenBank/DDBJ whole genome shotgun (WGS) entry which is preliminary data.</text>
</comment>
<keyword evidence="1" id="KW-0433">Leucine-rich repeat</keyword>
<feature type="signal peptide" evidence="3">
    <location>
        <begin position="1"/>
        <end position="31"/>
    </location>
</feature>
<dbReference type="Pfam" id="PF13855">
    <property type="entry name" value="LRR_8"/>
    <property type="match status" value="1"/>
</dbReference>
<keyword evidence="5" id="KW-1185">Reference proteome</keyword>
<evidence type="ECO:0000256" key="1">
    <source>
        <dbReference type="ARBA" id="ARBA00022614"/>
    </source>
</evidence>
<dbReference type="InterPro" id="IPR032675">
    <property type="entry name" value="LRR_dom_sf"/>
</dbReference>
<keyword evidence="2" id="KW-0677">Repeat</keyword>
<evidence type="ECO:0000313" key="5">
    <source>
        <dbReference type="Proteomes" id="UP001364617"/>
    </source>
</evidence>
<gene>
    <name evidence="4" type="ORF">R3I93_004655</name>
</gene>
<dbReference type="PANTHER" id="PTHR24369:SF163">
    <property type="entry name" value="MATRIX-REMODELING-ASSOCIATED PROTEIN 5"/>
    <property type="match status" value="1"/>
</dbReference>
<protein>
    <recommendedName>
        <fullName evidence="6">LRRNT domain-containing protein</fullName>
    </recommendedName>
</protein>
<dbReference type="InterPro" id="IPR001611">
    <property type="entry name" value="Leu-rich_rpt"/>
</dbReference>
<dbReference type="GO" id="GO:0005886">
    <property type="term" value="C:plasma membrane"/>
    <property type="evidence" value="ECO:0007669"/>
    <property type="project" value="TreeGrafter"/>
</dbReference>
<evidence type="ECO:0000256" key="2">
    <source>
        <dbReference type="ARBA" id="ARBA00022737"/>
    </source>
</evidence>